<evidence type="ECO:0000256" key="5">
    <source>
        <dbReference type="ARBA" id="ARBA00022825"/>
    </source>
</evidence>
<keyword evidence="6" id="KW-0865">Zymogen</keyword>
<keyword evidence="13" id="KW-1185">Reference proteome</keyword>
<dbReference type="FunFam" id="2.40.10.10:FF:000068">
    <property type="entry name" value="transmembrane protease serine 2"/>
    <property type="match status" value="1"/>
</dbReference>
<dbReference type="InterPro" id="IPR001314">
    <property type="entry name" value="Peptidase_S1A"/>
</dbReference>
<feature type="signal peptide" evidence="10">
    <location>
        <begin position="1"/>
        <end position="18"/>
    </location>
</feature>
<comment type="similarity">
    <text evidence="1">Belongs to the peptidase S1 family.</text>
</comment>
<evidence type="ECO:0000256" key="3">
    <source>
        <dbReference type="ARBA" id="ARBA00022757"/>
    </source>
</evidence>
<dbReference type="GO" id="GO:0007586">
    <property type="term" value="P:digestion"/>
    <property type="evidence" value="ECO:0007669"/>
    <property type="project" value="UniProtKB-KW"/>
</dbReference>
<keyword evidence="10" id="KW-0732">Signal</keyword>
<evidence type="ECO:0000313" key="13">
    <source>
        <dbReference type="Proteomes" id="UP001159042"/>
    </source>
</evidence>
<dbReference type="Gene3D" id="2.40.10.10">
    <property type="entry name" value="Trypsin-like serine proteases"/>
    <property type="match status" value="1"/>
</dbReference>
<proteinExistence type="inferred from homology"/>
<comment type="caution">
    <text evidence="12">The sequence shown here is derived from an EMBL/GenBank/DDBJ whole genome shotgun (WGS) entry which is preliminary data.</text>
</comment>
<organism evidence="12 13">
    <name type="scientific">Exocentrus adspersus</name>
    <dbReference type="NCBI Taxonomy" id="1586481"/>
    <lineage>
        <taxon>Eukaryota</taxon>
        <taxon>Metazoa</taxon>
        <taxon>Ecdysozoa</taxon>
        <taxon>Arthropoda</taxon>
        <taxon>Hexapoda</taxon>
        <taxon>Insecta</taxon>
        <taxon>Pterygota</taxon>
        <taxon>Neoptera</taxon>
        <taxon>Endopterygota</taxon>
        <taxon>Coleoptera</taxon>
        <taxon>Polyphaga</taxon>
        <taxon>Cucujiformia</taxon>
        <taxon>Chrysomeloidea</taxon>
        <taxon>Cerambycidae</taxon>
        <taxon>Lamiinae</taxon>
        <taxon>Acanthocinini</taxon>
        <taxon>Exocentrus</taxon>
    </lineage>
</organism>
<evidence type="ECO:0000256" key="2">
    <source>
        <dbReference type="ARBA" id="ARBA00022670"/>
    </source>
</evidence>
<evidence type="ECO:0000256" key="6">
    <source>
        <dbReference type="ARBA" id="ARBA00023145"/>
    </source>
</evidence>
<evidence type="ECO:0000256" key="9">
    <source>
        <dbReference type="ARBA" id="ARBA00038868"/>
    </source>
</evidence>
<name>A0AAV8VVE0_9CUCU</name>
<dbReference type="PRINTS" id="PR00722">
    <property type="entry name" value="CHYMOTRYPSIN"/>
</dbReference>
<dbReference type="PANTHER" id="PTHR24276">
    <property type="entry name" value="POLYSERASE-RELATED"/>
    <property type="match status" value="1"/>
</dbReference>
<dbReference type="Proteomes" id="UP001159042">
    <property type="component" value="Unassembled WGS sequence"/>
</dbReference>
<dbReference type="SUPFAM" id="SSF50494">
    <property type="entry name" value="Trypsin-like serine proteases"/>
    <property type="match status" value="1"/>
</dbReference>
<evidence type="ECO:0000256" key="4">
    <source>
        <dbReference type="ARBA" id="ARBA00022801"/>
    </source>
</evidence>
<feature type="domain" description="Peptidase S1" evidence="11">
    <location>
        <begin position="35"/>
        <end position="262"/>
    </location>
</feature>
<dbReference type="GO" id="GO:0004252">
    <property type="term" value="F:serine-type endopeptidase activity"/>
    <property type="evidence" value="ECO:0007669"/>
    <property type="project" value="UniProtKB-EC"/>
</dbReference>
<keyword evidence="7" id="KW-1015">Disulfide bond</keyword>
<dbReference type="InterPro" id="IPR009003">
    <property type="entry name" value="Peptidase_S1_PA"/>
</dbReference>
<dbReference type="PROSITE" id="PS50240">
    <property type="entry name" value="TRYPSIN_DOM"/>
    <property type="match status" value="1"/>
</dbReference>
<comment type="catalytic activity">
    <reaction evidence="8">
        <text>Preferential cleavage: Arg-|-Xaa, Lys-|-Xaa.</text>
        <dbReference type="EC" id="3.4.21.4"/>
    </reaction>
</comment>
<protein>
    <recommendedName>
        <fullName evidence="9">trypsin</fullName>
        <ecNumber evidence="9">3.4.21.4</ecNumber>
    </recommendedName>
</protein>
<dbReference type="InterPro" id="IPR043504">
    <property type="entry name" value="Peptidase_S1_PA_chymotrypsin"/>
</dbReference>
<dbReference type="EMBL" id="JANEYG010000028">
    <property type="protein sequence ID" value="KAJ8918130.1"/>
    <property type="molecule type" value="Genomic_DNA"/>
</dbReference>
<evidence type="ECO:0000256" key="8">
    <source>
        <dbReference type="ARBA" id="ARBA00036320"/>
    </source>
</evidence>
<dbReference type="InterPro" id="IPR050430">
    <property type="entry name" value="Peptidase_S1"/>
</dbReference>
<keyword evidence="5" id="KW-0720">Serine protease</keyword>
<evidence type="ECO:0000259" key="11">
    <source>
        <dbReference type="PROSITE" id="PS50240"/>
    </source>
</evidence>
<evidence type="ECO:0000313" key="12">
    <source>
        <dbReference type="EMBL" id="KAJ8918130.1"/>
    </source>
</evidence>
<dbReference type="EC" id="3.4.21.4" evidence="9"/>
<accession>A0AAV8VVE0</accession>
<dbReference type="SMART" id="SM00020">
    <property type="entry name" value="Tryp_SPc"/>
    <property type="match status" value="1"/>
</dbReference>
<keyword evidence="2" id="KW-0645">Protease</keyword>
<evidence type="ECO:0000256" key="1">
    <source>
        <dbReference type="ARBA" id="ARBA00007664"/>
    </source>
</evidence>
<dbReference type="PANTHER" id="PTHR24276:SF97">
    <property type="entry name" value="GH13245P2-RELATED"/>
    <property type="match status" value="1"/>
</dbReference>
<gene>
    <name evidence="12" type="ORF">NQ315_011587</name>
</gene>
<dbReference type="GO" id="GO:0006508">
    <property type="term" value="P:proteolysis"/>
    <property type="evidence" value="ECO:0007669"/>
    <property type="project" value="UniProtKB-KW"/>
</dbReference>
<dbReference type="InterPro" id="IPR001254">
    <property type="entry name" value="Trypsin_dom"/>
</dbReference>
<sequence length="263" mass="28613">MSMLNLVAFNSFIIPIIAIVIDQQNYAGSPSSSRIIGGKEVNITDYPYLVAVEVNKKFNCAGSIIARTWILTGAECLSRASVSNTRIRIGTSFVSKGGQLREVLELIRHANYNFINGDYDIALIALYQRIPLSEYAQIIRLPDNTNVDLDGRLGTAMGWGEIRESGPGSSVLRAVDIPIVNLDVCRQVYNTSHGLKVTSRMLCAGFWDGGKATGVGDGGGPLVVDSVLIGITSWSVGRGRPEDPEVLTNVAYFRDWITHYTGI</sequence>
<keyword evidence="3" id="KW-0222">Digestion</keyword>
<evidence type="ECO:0000256" key="10">
    <source>
        <dbReference type="SAM" id="SignalP"/>
    </source>
</evidence>
<reference evidence="12 13" key="1">
    <citation type="journal article" date="2023" name="Insect Mol. Biol.">
        <title>Genome sequencing provides insights into the evolution of gene families encoding plant cell wall-degrading enzymes in longhorned beetles.</title>
        <authorList>
            <person name="Shin N.R."/>
            <person name="Okamura Y."/>
            <person name="Kirsch R."/>
            <person name="Pauchet Y."/>
        </authorList>
    </citation>
    <scope>NUCLEOTIDE SEQUENCE [LARGE SCALE GENOMIC DNA]</scope>
    <source>
        <strain evidence="12">EAD_L_NR</strain>
    </source>
</reference>
<evidence type="ECO:0000256" key="7">
    <source>
        <dbReference type="ARBA" id="ARBA00023157"/>
    </source>
</evidence>
<feature type="chain" id="PRO_5043922537" description="trypsin" evidence="10">
    <location>
        <begin position="19"/>
        <end position="263"/>
    </location>
</feature>
<keyword evidence="4" id="KW-0378">Hydrolase</keyword>
<dbReference type="CDD" id="cd00190">
    <property type="entry name" value="Tryp_SPc"/>
    <property type="match status" value="1"/>
</dbReference>
<dbReference type="Pfam" id="PF00089">
    <property type="entry name" value="Trypsin"/>
    <property type="match status" value="1"/>
</dbReference>
<dbReference type="AlphaFoldDB" id="A0AAV8VVE0"/>